<evidence type="ECO:0000313" key="2">
    <source>
        <dbReference type="Proteomes" id="UP000824881"/>
    </source>
</evidence>
<name>A0ACB7JBL6_PLECO</name>
<dbReference type="Proteomes" id="UP000824881">
    <property type="component" value="Unassembled WGS sequence"/>
</dbReference>
<protein>
    <submittedName>
        <fullName evidence="1">Uncharacterized protein</fullName>
    </submittedName>
</protein>
<accession>A0ACB7JBL6</accession>
<proteinExistence type="predicted"/>
<evidence type="ECO:0000313" key="1">
    <source>
        <dbReference type="EMBL" id="KAG9227615.1"/>
    </source>
</evidence>
<reference evidence="1 2" key="1">
    <citation type="journal article" date="2021" name="Appl. Environ. Microbiol.">
        <title>Genetic linkage and physical mapping for an oyster mushroom Pleurotus cornucopiae and QTL analysis for the trait cap color.</title>
        <authorList>
            <person name="Zhang Y."/>
            <person name="Gao W."/>
            <person name="Sonnenberg A."/>
            <person name="Chen Q."/>
            <person name="Zhang J."/>
            <person name="Huang C."/>
        </authorList>
    </citation>
    <scope>NUCLEOTIDE SEQUENCE [LARGE SCALE GENOMIC DNA]</scope>
    <source>
        <strain evidence="1">CCMSSC00406</strain>
    </source>
</reference>
<dbReference type="EMBL" id="WQMT02000001">
    <property type="protein sequence ID" value="KAG9227615.1"/>
    <property type="molecule type" value="Genomic_DNA"/>
</dbReference>
<sequence>MRRPTSSSSPSRSLQLGVARAPDDTPHKVDIPISKTFVPEDRLKFVGLCGAQIVRDVLIRNGVQHAFAYSGGANIHLTDSICTDGRIKVFLPRHEQGAGHMAEGYARVTGRPGVVSVTSGPGATNVITPLQDAMSDGIPMIVIAGQVSAKDLGTGAFQDADIVGMTQPCTKWATMVECVEDLPAYVDEAFRVATSGRPGPVLLSIPRDVFEATWRDDHPIVRNITLPSYPAQIRPPPPRASEPPAPKIFGDISEAATRINNSKRPLIIAGAGLLSSPDGPRILSELAFRGNIPVATTLHGLGAFDEDHHLSLHMLGLHGSVYGNYAAQSADTIIVLGARLDERVTANIDGFAVAARAAGKDGRGGIIHFEIQPKKSNRIIDTHISVVGDVTENLKILEPLIEPRARAGWLDQIQTWKTEFPFTYEPSAPGQRVKPQEVIEELDKQTNDIKDRVLITTGVGHHQMWAAQFFTWKQPRSLITSGALATMGFGLPAAIGAKVADPTKIVVDIDGDASFLMSGLELATAAEYGVGVKVLIFNNNVQGMVYRWQKIFYGSRHTLTRMVNPDFVMLAQSMGVHAIQCETAEQLPTKMKEFLEYDNSHPIVMVCQVDEEEELYPIVRPSIHLAPFYYVSHLFVKVKPGAGDDQHVGANSAVMYGPNGDLINNYRKTNLYETDTTWAKAGTGFATIKLPPPLRTVCLGICMDLNAQPPYDWTIEEGPYELASHCLDSKADLLILLNAWLQSEKSSQEDDTDWSTLNFWAARLRPLWAESDNSNDKPVLSPPDVRRTVVIACNRSGEENGRALE</sequence>
<gene>
    <name evidence="1" type="ORF">CCMSSC00406_0000739</name>
</gene>
<comment type="caution">
    <text evidence="1">The sequence shown here is derived from an EMBL/GenBank/DDBJ whole genome shotgun (WGS) entry which is preliminary data.</text>
</comment>
<keyword evidence="2" id="KW-1185">Reference proteome</keyword>
<organism evidence="1 2">
    <name type="scientific">Pleurotus cornucopiae</name>
    <name type="common">Cornucopia mushroom</name>
    <dbReference type="NCBI Taxonomy" id="5321"/>
    <lineage>
        <taxon>Eukaryota</taxon>
        <taxon>Fungi</taxon>
        <taxon>Dikarya</taxon>
        <taxon>Basidiomycota</taxon>
        <taxon>Agaricomycotina</taxon>
        <taxon>Agaricomycetes</taxon>
        <taxon>Agaricomycetidae</taxon>
        <taxon>Agaricales</taxon>
        <taxon>Pleurotineae</taxon>
        <taxon>Pleurotaceae</taxon>
        <taxon>Pleurotus</taxon>
    </lineage>
</organism>